<gene>
    <name evidence="2" type="ORF">FXB40_01945</name>
</gene>
<dbReference type="AlphaFoldDB" id="A0A5D3KN53"/>
<evidence type="ECO:0000256" key="1">
    <source>
        <dbReference type="SAM" id="MobiDB-lite"/>
    </source>
</evidence>
<reference evidence="2 3" key="1">
    <citation type="submission" date="2019-08" db="EMBL/GenBank/DDBJ databases">
        <title>Bradyrhizobium hipponensis sp. nov., a rhizobium isolated from a Lupinus angustifolius root nodule in Tunisia.</title>
        <authorList>
            <person name="Off K."/>
            <person name="Rejili M."/>
            <person name="Mars M."/>
            <person name="Brachmann A."/>
            <person name="Marin M."/>
        </authorList>
    </citation>
    <scope>NUCLEOTIDE SEQUENCE [LARGE SCALE GENOMIC DNA]</scope>
    <source>
        <strain evidence="2 3">CTAW71</strain>
    </source>
</reference>
<feature type="region of interest" description="Disordered" evidence="1">
    <location>
        <begin position="1"/>
        <end position="56"/>
    </location>
</feature>
<organism evidence="2 3">
    <name type="scientific">Bradyrhizobium rifense</name>
    <dbReference type="NCBI Taxonomy" id="515499"/>
    <lineage>
        <taxon>Bacteria</taxon>
        <taxon>Pseudomonadati</taxon>
        <taxon>Pseudomonadota</taxon>
        <taxon>Alphaproteobacteria</taxon>
        <taxon>Hyphomicrobiales</taxon>
        <taxon>Nitrobacteraceae</taxon>
        <taxon>Bradyrhizobium</taxon>
    </lineage>
</organism>
<keyword evidence="3" id="KW-1185">Reference proteome</keyword>
<dbReference type="Proteomes" id="UP000324758">
    <property type="component" value="Unassembled WGS sequence"/>
</dbReference>
<protein>
    <submittedName>
        <fullName evidence="2">Uncharacterized protein</fullName>
    </submittedName>
</protein>
<evidence type="ECO:0000313" key="3">
    <source>
        <dbReference type="Proteomes" id="UP000324758"/>
    </source>
</evidence>
<sequence length="92" mass="9953">MAVDKPTGDNARKGVVKKRSQSKTTIGGPSGWTKRDREKPRPGARGSSKPTSPGEAMSAPLMALIFQALECSRKLCRGRSLFVNALAQRNRV</sequence>
<proteinExistence type="predicted"/>
<accession>A0A5D3KN53</accession>
<evidence type="ECO:0000313" key="2">
    <source>
        <dbReference type="EMBL" id="TYL99625.1"/>
    </source>
</evidence>
<dbReference type="EMBL" id="VSSS01000006">
    <property type="protein sequence ID" value="TYL99625.1"/>
    <property type="molecule type" value="Genomic_DNA"/>
</dbReference>
<feature type="compositionally biased region" description="Basic and acidic residues" evidence="1">
    <location>
        <begin position="1"/>
        <end position="12"/>
    </location>
</feature>
<name>A0A5D3KN53_9BRAD</name>
<dbReference type="OrthoDB" id="7067623at2"/>
<comment type="caution">
    <text evidence="2">The sequence shown here is derived from an EMBL/GenBank/DDBJ whole genome shotgun (WGS) entry which is preliminary data.</text>
</comment>